<evidence type="ECO:0000259" key="1">
    <source>
        <dbReference type="Pfam" id="PF24626"/>
    </source>
</evidence>
<dbReference type="InterPro" id="IPR056924">
    <property type="entry name" value="SH3_Tf2-1"/>
</dbReference>
<dbReference type="PANTHER" id="PTHR46148:SF44">
    <property type="entry name" value="GAG-POL POLYPROTEIN"/>
    <property type="match status" value="1"/>
</dbReference>
<organism evidence="2 3">
    <name type="scientific">Gossypium australe</name>
    <dbReference type="NCBI Taxonomy" id="47621"/>
    <lineage>
        <taxon>Eukaryota</taxon>
        <taxon>Viridiplantae</taxon>
        <taxon>Streptophyta</taxon>
        <taxon>Embryophyta</taxon>
        <taxon>Tracheophyta</taxon>
        <taxon>Spermatophyta</taxon>
        <taxon>Magnoliopsida</taxon>
        <taxon>eudicotyledons</taxon>
        <taxon>Gunneridae</taxon>
        <taxon>Pentapetalae</taxon>
        <taxon>rosids</taxon>
        <taxon>malvids</taxon>
        <taxon>Malvales</taxon>
        <taxon>Malvaceae</taxon>
        <taxon>Malvoideae</taxon>
        <taxon>Gossypium</taxon>
    </lineage>
</organism>
<sequence length="204" mass="24335">MVPYEALYGRKCRMPLYWIELREKQIYRVDLIRENEEKVKVIRECLKVASDRQKKEIEFRVGDKVFLKISPWRKVLRFGRKGKLSPRFIGPYEVIERIGLVAYRLALPPELEKIHDVFHVSMLRRYRSDPSHVIVQTEVEIQPDLTCGEELVKILAREVKQLRNKSIALVKRHRIEEATWELEETMRKQYPNLFTGKIFGDDNP</sequence>
<evidence type="ECO:0000313" key="3">
    <source>
        <dbReference type="Proteomes" id="UP000325315"/>
    </source>
</evidence>
<dbReference type="PANTHER" id="PTHR46148">
    <property type="entry name" value="CHROMO DOMAIN-CONTAINING PROTEIN"/>
    <property type="match status" value="1"/>
</dbReference>
<name>A0A5B6VKZ3_9ROSI</name>
<reference evidence="3" key="1">
    <citation type="journal article" date="2019" name="Plant Biotechnol. J.">
        <title>Genome sequencing of the Australian wild diploid species Gossypium australe highlights disease resistance and delayed gland morphogenesis.</title>
        <authorList>
            <person name="Cai Y."/>
            <person name="Cai X."/>
            <person name="Wang Q."/>
            <person name="Wang P."/>
            <person name="Zhang Y."/>
            <person name="Cai C."/>
            <person name="Xu Y."/>
            <person name="Wang K."/>
            <person name="Zhou Z."/>
            <person name="Wang C."/>
            <person name="Geng S."/>
            <person name="Li B."/>
            <person name="Dong Q."/>
            <person name="Hou Y."/>
            <person name="Wang H."/>
            <person name="Ai P."/>
            <person name="Liu Z."/>
            <person name="Yi F."/>
            <person name="Sun M."/>
            <person name="An G."/>
            <person name="Cheng J."/>
            <person name="Zhang Y."/>
            <person name="Shi Q."/>
            <person name="Xie Y."/>
            <person name="Shi X."/>
            <person name="Chang Y."/>
            <person name="Huang F."/>
            <person name="Chen Y."/>
            <person name="Hong S."/>
            <person name="Mi L."/>
            <person name="Sun Q."/>
            <person name="Zhang L."/>
            <person name="Zhou B."/>
            <person name="Peng R."/>
            <person name="Zhang X."/>
            <person name="Liu F."/>
        </authorList>
    </citation>
    <scope>NUCLEOTIDE SEQUENCE [LARGE SCALE GENOMIC DNA]</scope>
    <source>
        <strain evidence="3">cv. PA1801</strain>
    </source>
</reference>
<accession>A0A5B6VKZ3</accession>
<feature type="domain" description="Tf2-1-like SH3-like" evidence="1">
    <location>
        <begin position="62"/>
        <end position="127"/>
    </location>
</feature>
<dbReference type="Pfam" id="PF24626">
    <property type="entry name" value="SH3_Tf2-1"/>
    <property type="match status" value="1"/>
</dbReference>
<protein>
    <submittedName>
        <fullName evidence="2">DNA/RNA polymerase superfamily protein</fullName>
    </submittedName>
</protein>
<dbReference type="AlphaFoldDB" id="A0A5B6VKZ3"/>
<dbReference type="Proteomes" id="UP000325315">
    <property type="component" value="Unassembled WGS sequence"/>
</dbReference>
<dbReference type="EMBL" id="SMMG02000006">
    <property type="protein sequence ID" value="KAA3469697.1"/>
    <property type="molecule type" value="Genomic_DNA"/>
</dbReference>
<evidence type="ECO:0000313" key="2">
    <source>
        <dbReference type="EMBL" id="KAA3469697.1"/>
    </source>
</evidence>
<gene>
    <name evidence="2" type="ORF">EPI10_015459</name>
</gene>
<proteinExistence type="predicted"/>
<comment type="caution">
    <text evidence="2">The sequence shown here is derived from an EMBL/GenBank/DDBJ whole genome shotgun (WGS) entry which is preliminary data.</text>
</comment>
<keyword evidence="3" id="KW-1185">Reference proteome</keyword>